<name>A0A182IT92_ANOAO</name>
<reference evidence="1" key="1">
    <citation type="submission" date="2022-08" db="UniProtKB">
        <authorList>
            <consortium name="EnsemblMetazoa"/>
        </authorList>
    </citation>
    <scope>IDENTIFICATION</scope>
    <source>
        <strain evidence="1">EBRO</strain>
    </source>
</reference>
<organism evidence="1">
    <name type="scientific">Anopheles atroparvus</name>
    <name type="common">European mosquito</name>
    <dbReference type="NCBI Taxonomy" id="41427"/>
    <lineage>
        <taxon>Eukaryota</taxon>
        <taxon>Metazoa</taxon>
        <taxon>Ecdysozoa</taxon>
        <taxon>Arthropoda</taxon>
        <taxon>Hexapoda</taxon>
        <taxon>Insecta</taxon>
        <taxon>Pterygota</taxon>
        <taxon>Neoptera</taxon>
        <taxon>Endopterygota</taxon>
        <taxon>Diptera</taxon>
        <taxon>Nematocera</taxon>
        <taxon>Culicoidea</taxon>
        <taxon>Culicidae</taxon>
        <taxon>Anophelinae</taxon>
        <taxon>Anopheles</taxon>
    </lineage>
</organism>
<dbReference type="AlphaFoldDB" id="A0A182IT92"/>
<proteinExistence type="predicted"/>
<dbReference type="EnsemblMetazoa" id="AATE005037-RA">
    <property type="protein sequence ID" value="AATE005037-PA.1"/>
    <property type="gene ID" value="AATE005037"/>
</dbReference>
<accession>A0A182IT92</accession>
<evidence type="ECO:0000313" key="1">
    <source>
        <dbReference type="EnsemblMetazoa" id="AATE005037-PA.1"/>
    </source>
</evidence>
<protein>
    <submittedName>
        <fullName evidence="1">Uncharacterized protein</fullName>
    </submittedName>
</protein>
<sequence>MDSFQGDQNCQFFVVLAESVGALLISLLERARSECPLMLESFRRTLLPVHRAMADFLGQQPPFESHQLHHSAHLRDTSANPFRTLPSLHHHFYPRNSPLAGAGWWPTHNVTPPDDITPPPTPSHQQGWPQSPLGYTSTPFRAPPVVRPRPDRFALINQLLTAMRTSEDSVARVTDQYAHDPIFRARMLTELDELRTLVDARPERATSGAAGQAINTLLGRVEQAEITLSSLIRNLQQLEHSTLQTHTDLEETNEHL</sequence>
<dbReference type="VEuPathDB" id="VectorBase:AATE005037"/>